<sequence length="95" mass="10078">MIRSTTGEHDSSDLLPGTVSAHTHCIHHSTAAFPPGPKHNFRFRLADLRETVAVGDKRARKWAARPAGSPGAPPPGVCTPLTRRAPAAGLRAPSR</sequence>
<accession>A0AAD7W5Y8</accession>
<comment type="caution">
    <text evidence="2">The sequence shown here is derived from an EMBL/GenBank/DDBJ whole genome shotgun (WGS) entry which is preliminary data.</text>
</comment>
<feature type="region of interest" description="Disordered" evidence="1">
    <location>
        <begin position="59"/>
        <end position="95"/>
    </location>
</feature>
<name>A0AAD7W5Y8_9TELE</name>
<proteinExistence type="predicted"/>
<keyword evidence="3" id="KW-1185">Reference proteome</keyword>
<protein>
    <submittedName>
        <fullName evidence="2">Uncharacterized protein</fullName>
    </submittedName>
</protein>
<organism evidence="2 3">
    <name type="scientific">Aldrovandia affinis</name>
    <dbReference type="NCBI Taxonomy" id="143900"/>
    <lineage>
        <taxon>Eukaryota</taxon>
        <taxon>Metazoa</taxon>
        <taxon>Chordata</taxon>
        <taxon>Craniata</taxon>
        <taxon>Vertebrata</taxon>
        <taxon>Euteleostomi</taxon>
        <taxon>Actinopterygii</taxon>
        <taxon>Neopterygii</taxon>
        <taxon>Teleostei</taxon>
        <taxon>Notacanthiformes</taxon>
        <taxon>Halosauridae</taxon>
        <taxon>Aldrovandia</taxon>
    </lineage>
</organism>
<dbReference type="AlphaFoldDB" id="A0AAD7W5Y8"/>
<reference evidence="2" key="1">
    <citation type="journal article" date="2023" name="Science">
        <title>Genome structures resolve the early diversification of teleost fishes.</title>
        <authorList>
            <person name="Parey E."/>
            <person name="Louis A."/>
            <person name="Montfort J."/>
            <person name="Bouchez O."/>
            <person name="Roques C."/>
            <person name="Iampietro C."/>
            <person name="Lluch J."/>
            <person name="Castinel A."/>
            <person name="Donnadieu C."/>
            <person name="Desvignes T."/>
            <person name="Floi Bucao C."/>
            <person name="Jouanno E."/>
            <person name="Wen M."/>
            <person name="Mejri S."/>
            <person name="Dirks R."/>
            <person name="Jansen H."/>
            <person name="Henkel C."/>
            <person name="Chen W.J."/>
            <person name="Zahm M."/>
            <person name="Cabau C."/>
            <person name="Klopp C."/>
            <person name="Thompson A.W."/>
            <person name="Robinson-Rechavi M."/>
            <person name="Braasch I."/>
            <person name="Lecointre G."/>
            <person name="Bobe J."/>
            <person name="Postlethwait J.H."/>
            <person name="Berthelot C."/>
            <person name="Roest Crollius H."/>
            <person name="Guiguen Y."/>
        </authorList>
    </citation>
    <scope>NUCLEOTIDE SEQUENCE</scope>
    <source>
        <strain evidence="2">NC1722</strain>
    </source>
</reference>
<dbReference type="Proteomes" id="UP001221898">
    <property type="component" value="Unassembled WGS sequence"/>
</dbReference>
<dbReference type="EMBL" id="JAINUG010000261">
    <property type="protein sequence ID" value="KAJ8384987.1"/>
    <property type="molecule type" value="Genomic_DNA"/>
</dbReference>
<gene>
    <name evidence="2" type="ORF">AAFF_G00196530</name>
</gene>
<evidence type="ECO:0000256" key="1">
    <source>
        <dbReference type="SAM" id="MobiDB-lite"/>
    </source>
</evidence>
<evidence type="ECO:0000313" key="3">
    <source>
        <dbReference type="Proteomes" id="UP001221898"/>
    </source>
</evidence>
<evidence type="ECO:0000313" key="2">
    <source>
        <dbReference type="EMBL" id="KAJ8384987.1"/>
    </source>
</evidence>